<evidence type="ECO:0000256" key="1">
    <source>
        <dbReference type="SAM" id="Phobius"/>
    </source>
</evidence>
<accession>A0AAC9IGA4</accession>
<dbReference type="AlphaFoldDB" id="A0AAC9IGA4"/>
<protein>
    <submittedName>
        <fullName evidence="2">Uncharacterized protein</fullName>
    </submittedName>
</protein>
<dbReference type="EMBL" id="CP017786">
    <property type="protein sequence ID" value="AOZ88068.1"/>
    <property type="molecule type" value="Genomic_DNA"/>
</dbReference>
<name>A0AAC9IGA4_9BACI</name>
<evidence type="ECO:0000313" key="2">
    <source>
        <dbReference type="EMBL" id="AOZ88068.1"/>
    </source>
</evidence>
<evidence type="ECO:0000313" key="3">
    <source>
        <dbReference type="Proteomes" id="UP000177709"/>
    </source>
</evidence>
<gene>
    <name evidence="2" type="ORF">BK049_04745</name>
</gene>
<organism evidence="2 3">
    <name type="scientific">Bacillus xiamenensis</name>
    <dbReference type="NCBI Taxonomy" id="1178537"/>
    <lineage>
        <taxon>Bacteria</taxon>
        <taxon>Bacillati</taxon>
        <taxon>Bacillota</taxon>
        <taxon>Bacilli</taxon>
        <taxon>Bacillales</taxon>
        <taxon>Bacillaceae</taxon>
        <taxon>Bacillus</taxon>
    </lineage>
</organism>
<dbReference type="Proteomes" id="UP000177709">
    <property type="component" value="Chromosome"/>
</dbReference>
<dbReference type="KEGG" id="bxi:BK049_04745"/>
<proteinExistence type="predicted"/>
<keyword evidence="1" id="KW-0812">Transmembrane</keyword>
<sequence length="64" mass="7422">MEFKAIILFAIFMIILFLININNIMLFAIKHNKMKKASAISYMILSIFSGIAISSFLIWKFFIS</sequence>
<feature type="transmembrane region" description="Helical" evidence="1">
    <location>
        <begin position="6"/>
        <end position="28"/>
    </location>
</feature>
<reference evidence="2 3" key="1">
    <citation type="submission" date="2016-10" db="EMBL/GenBank/DDBJ databases">
        <title>Whole genome sequence of hyper active fibrinolysis bacterium Bacillus pumilus strain VV3 isolated from fermented rice.</title>
        <authorList>
            <person name="Mariadas V.A."/>
            <person name="Vijayaraghavan P."/>
            <person name="Dhandapani V."/>
        </authorList>
    </citation>
    <scope>NUCLEOTIDE SEQUENCE [LARGE SCALE GENOMIC DNA]</scope>
    <source>
        <strain evidence="2 3">VV3</strain>
    </source>
</reference>
<keyword evidence="1" id="KW-0472">Membrane</keyword>
<keyword evidence="1" id="KW-1133">Transmembrane helix</keyword>
<feature type="transmembrane region" description="Helical" evidence="1">
    <location>
        <begin position="40"/>
        <end position="62"/>
    </location>
</feature>